<feature type="transmembrane region" description="Helical" evidence="9">
    <location>
        <begin position="276"/>
        <end position="299"/>
    </location>
</feature>
<dbReference type="EMBL" id="HE573021">
    <property type="protein sequence ID" value="CCC47886.1"/>
    <property type="molecule type" value="Genomic_DNA"/>
</dbReference>
<feature type="transmembrane region" description="Helical" evidence="9">
    <location>
        <begin position="438"/>
        <end position="458"/>
    </location>
</feature>
<feature type="transmembrane region" description="Helical" evidence="9">
    <location>
        <begin position="501"/>
        <end position="521"/>
    </location>
</feature>
<evidence type="ECO:0000256" key="5">
    <source>
        <dbReference type="ARBA" id="ARBA00022781"/>
    </source>
</evidence>
<evidence type="ECO:0000256" key="10">
    <source>
        <dbReference type="SAM" id="Coils"/>
    </source>
</evidence>
<keyword evidence="7 9" id="KW-0406">Ion transport</keyword>
<evidence type="ECO:0000256" key="2">
    <source>
        <dbReference type="ARBA" id="ARBA00009904"/>
    </source>
</evidence>
<organism evidence="11">
    <name type="scientific">Trypanosoma vivax (strain Y486)</name>
    <dbReference type="NCBI Taxonomy" id="1055687"/>
    <lineage>
        <taxon>Eukaryota</taxon>
        <taxon>Discoba</taxon>
        <taxon>Euglenozoa</taxon>
        <taxon>Kinetoplastea</taxon>
        <taxon>Metakinetoplastina</taxon>
        <taxon>Trypanosomatida</taxon>
        <taxon>Trypanosomatidae</taxon>
        <taxon>Trypanosoma</taxon>
        <taxon>Duttonella</taxon>
    </lineage>
</organism>
<evidence type="ECO:0000313" key="11">
    <source>
        <dbReference type="EMBL" id="CCC47886.1"/>
    </source>
</evidence>
<evidence type="ECO:0000256" key="3">
    <source>
        <dbReference type="ARBA" id="ARBA00022448"/>
    </source>
</evidence>
<keyword evidence="8 9" id="KW-0472">Membrane</keyword>
<proteinExistence type="inferred from homology"/>
<comment type="similarity">
    <text evidence="2 9">Belongs to the V-ATPase 116 kDa subunit family.</text>
</comment>
<dbReference type="PANTHER" id="PTHR11629:SF63">
    <property type="entry name" value="V-TYPE PROTON ATPASE SUBUNIT A"/>
    <property type="match status" value="1"/>
</dbReference>
<keyword evidence="10" id="KW-0175">Coiled coil</keyword>
<comment type="function">
    <text evidence="9">Essential component of the vacuolar proton pump (V-ATPase), a multimeric enzyme that catalyzes the translocation of protons across the membranes. Required for assembly and activity of the V-ATPase.</text>
</comment>
<dbReference type="InterPro" id="IPR002490">
    <property type="entry name" value="V-ATPase_116kDa_su"/>
</dbReference>
<dbReference type="GO" id="GO:0007035">
    <property type="term" value="P:vacuolar acidification"/>
    <property type="evidence" value="ECO:0007669"/>
    <property type="project" value="TreeGrafter"/>
</dbReference>
<dbReference type="VEuPathDB" id="TriTrypDB:TvY486_0500950"/>
<keyword evidence="6 9" id="KW-1133">Transmembrane helix</keyword>
<dbReference type="PIRSF" id="PIRSF001293">
    <property type="entry name" value="ATP6V0A1"/>
    <property type="match status" value="1"/>
</dbReference>
<keyword evidence="5 9" id="KW-0375">Hydrogen ion transport</keyword>
<feature type="transmembrane region" description="Helical" evidence="9">
    <location>
        <begin position="320"/>
        <end position="338"/>
    </location>
</feature>
<evidence type="ECO:0000256" key="6">
    <source>
        <dbReference type="ARBA" id="ARBA00022989"/>
    </source>
</evidence>
<dbReference type="Pfam" id="PF01496">
    <property type="entry name" value="V_ATPase_I"/>
    <property type="match status" value="2"/>
</dbReference>
<evidence type="ECO:0000256" key="4">
    <source>
        <dbReference type="ARBA" id="ARBA00022692"/>
    </source>
</evidence>
<evidence type="ECO:0000256" key="8">
    <source>
        <dbReference type="ARBA" id="ARBA00023136"/>
    </source>
</evidence>
<evidence type="ECO:0000256" key="1">
    <source>
        <dbReference type="ARBA" id="ARBA00004141"/>
    </source>
</evidence>
<feature type="transmembrane region" description="Helical" evidence="9">
    <location>
        <begin position="407"/>
        <end position="426"/>
    </location>
</feature>
<reference evidence="11" key="1">
    <citation type="journal article" date="2012" name="Proc. Natl. Acad. Sci. U.S.A.">
        <title>Antigenic diversity is generated by distinct evolutionary mechanisms in African trypanosome species.</title>
        <authorList>
            <person name="Jackson A.P."/>
            <person name="Berry A."/>
            <person name="Aslett M."/>
            <person name="Allison H.C."/>
            <person name="Burton P."/>
            <person name="Vavrova-Anderson J."/>
            <person name="Brown R."/>
            <person name="Browne H."/>
            <person name="Corton N."/>
            <person name="Hauser H."/>
            <person name="Gamble J."/>
            <person name="Gilderthorp R."/>
            <person name="Marcello L."/>
            <person name="McQuillan J."/>
            <person name="Otto T.D."/>
            <person name="Quail M.A."/>
            <person name="Sanders M.J."/>
            <person name="van Tonder A."/>
            <person name="Ginger M.L."/>
            <person name="Field M.C."/>
            <person name="Barry J.D."/>
            <person name="Hertz-Fowler C."/>
            <person name="Berriman M."/>
        </authorList>
    </citation>
    <scope>NUCLEOTIDE SEQUENCE</scope>
    <source>
        <strain evidence="11">Y486</strain>
    </source>
</reference>
<name>G0TVC0_TRYVY</name>
<dbReference type="PANTHER" id="PTHR11629">
    <property type="entry name" value="VACUOLAR PROTON ATPASES"/>
    <property type="match status" value="1"/>
</dbReference>
<feature type="coiled-coil region" evidence="10">
    <location>
        <begin position="95"/>
        <end position="136"/>
    </location>
</feature>
<protein>
    <recommendedName>
        <fullName evidence="9">V-type proton ATPase subunit a</fullName>
    </recommendedName>
</protein>
<keyword evidence="3 9" id="KW-0813">Transport</keyword>
<accession>G0TVC0</accession>
<evidence type="ECO:0000256" key="7">
    <source>
        <dbReference type="ARBA" id="ARBA00023065"/>
    </source>
</evidence>
<gene>
    <name evidence="11" type="ORF">TVY486_0500950</name>
</gene>
<keyword evidence="4 9" id="KW-0812">Transmembrane</keyword>
<sequence>MPLEAASGLWRSEDMTLLRLTMQRETVHDSVLKLGQLSAFQFLDLNSSTSAFQRDFVQEVRRCDDMERKLRYLHEEIETAGITCFPDEPSEQETLFSLEHKVDQYENELREMNGQYQSLIEERNRSREHLEVLNREFGSGIRHSQGLNLLTGVIPKDRVPTLERLVYRITRGNSVIQTDRITTPLTDADGGQLRSLRAGPPVRSLPRIRAALQEAEYLSGAQVLTIVEELLTKDKPPTHFFTNKFTACFQGIVDSTVWRDIRRSTPGVLTIVTFPYLFGVMYGDIGHGAILTLFSIFLISMEKHWEKKKLNEIFAMIFDGRYLLFLMGLFAVYLGLLYNDLFGFSTEIFASGYQWEKITNKTSGNMYPINMKDVTPNRSVIFGIDSAWSETENKLEFYNSVKMKCSVIIGVVQMIVGVFLSLLNHLYFDDKILVWYRFIPEIVFLLCTFGYMCVLIVVKWCTNWDNRTHNAPSLLETMTNFFLQPGTVTVPLYSGQEQVQLALFLIAFAMVPLLLCAIPIHKKREHERRQRMMQHVNADPSLGEDEEEFDFSEVVIHQVIHTIEYVLGCVSNTASYLRLWALSLAHSQLSEVFWSFTFLMAVDMDGGSGICIFVGLCVWMCATLAVLLGMESLSAFLHALRLHWVEFNNKFYAADGYPFTPFNIAEVLNKLN</sequence>
<dbReference type="GO" id="GO:0051117">
    <property type="term" value="F:ATPase binding"/>
    <property type="evidence" value="ECO:0007669"/>
    <property type="project" value="TreeGrafter"/>
</dbReference>
<dbReference type="GO" id="GO:0000220">
    <property type="term" value="C:vacuolar proton-transporting V-type ATPase, V0 domain"/>
    <property type="evidence" value="ECO:0007669"/>
    <property type="project" value="InterPro"/>
</dbReference>
<dbReference type="GO" id="GO:0046961">
    <property type="term" value="F:proton-transporting ATPase activity, rotational mechanism"/>
    <property type="evidence" value="ECO:0007669"/>
    <property type="project" value="InterPro"/>
</dbReference>
<evidence type="ECO:0000256" key="9">
    <source>
        <dbReference type="RuleBase" id="RU361189"/>
    </source>
</evidence>
<dbReference type="InterPro" id="IPR026028">
    <property type="entry name" value="V-type_ATPase_116kDa_su_euka"/>
</dbReference>
<dbReference type="AlphaFoldDB" id="G0TVC0"/>
<feature type="transmembrane region" description="Helical" evidence="9">
    <location>
        <begin position="607"/>
        <end position="628"/>
    </location>
</feature>
<comment type="subcellular location">
    <subcellularLocation>
        <location evidence="1">Membrane</location>
        <topology evidence="1">Multi-pass membrane protein</topology>
    </subcellularLocation>
</comment>